<organism evidence="1 2">
    <name type="scientific">Mucilaginibacter xinganensis</name>
    <dbReference type="NCBI Taxonomy" id="1234841"/>
    <lineage>
        <taxon>Bacteria</taxon>
        <taxon>Pseudomonadati</taxon>
        <taxon>Bacteroidota</taxon>
        <taxon>Sphingobacteriia</taxon>
        <taxon>Sphingobacteriales</taxon>
        <taxon>Sphingobacteriaceae</taxon>
        <taxon>Mucilaginibacter</taxon>
    </lineage>
</organism>
<reference evidence="1 2" key="1">
    <citation type="submission" date="2017-08" db="EMBL/GenBank/DDBJ databases">
        <title>Complete genome sequence of Mucilaginibacter sp. strain BJC16-A31.</title>
        <authorList>
            <consortium name="Henan University of Science and Technology"/>
            <person name="You X."/>
        </authorList>
    </citation>
    <scope>NUCLEOTIDE SEQUENCE [LARGE SCALE GENOMIC DNA]</scope>
    <source>
        <strain evidence="1 2">BJC16-A31</strain>
    </source>
</reference>
<dbReference type="AlphaFoldDB" id="A0A223NRI6"/>
<dbReference type="Proteomes" id="UP000215002">
    <property type="component" value="Chromosome"/>
</dbReference>
<dbReference type="OrthoDB" id="886674at2"/>
<proteinExistence type="predicted"/>
<protein>
    <submittedName>
        <fullName evidence="1">Uncharacterized protein</fullName>
    </submittedName>
</protein>
<evidence type="ECO:0000313" key="2">
    <source>
        <dbReference type="Proteomes" id="UP000215002"/>
    </source>
</evidence>
<dbReference type="KEGG" id="muc:MuYL_0188"/>
<gene>
    <name evidence="1" type="ORF">MuYL_0188</name>
</gene>
<sequence length="270" mass="29747">MLLIITFIAACKSNTKHGNVDSVAVGSINSSSQVLISQFKPFIQGVWVKSDYIEKILATKSPLAAQDLASGLTTFNIQTDSIKGDSVKVAAGWNNHEGSELTLKFQQGKTEQTILLGDFDLGYSIKNGDTTLVLYGYDKDKNEHTTTRYTKALNKQNGLSDGMDFLINRGLIAGNYTLNNIPGNRGAITFTNDGKVTGLADFKTYALNTDFVAGPENNLDEILFNLYSKAQKSFTFKINKDTLNIFDTRESADSINLIVDKLEYKLIKQK</sequence>
<accession>A0A223NRI6</accession>
<dbReference type="RefSeq" id="WP_157740526.1">
    <property type="nucleotide sequence ID" value="NZ_CP022743.1"/>
</dbReference>
<keyword evidence="2" id="KW-1185">Reference proteome</keyword>
<evidence type="ECO:0000313" key="1">
    <source>
        <dbReference type="EMBL" id="ASU32091.1"/>
    </source>
</evidence>
<dbReference type="EMBL" id="CP022743">
    <property type="protein sequence ID" value="ASU32091.1"/>
    <property type="molecule type" value="Genomic_DNA"/>
</dbReference>
<name>A0A223NRI6_9SPHI</name>